<dbReference type="InterPro" id="IPR006027">
    <property type="entry name" value="NusB_RsmB_TIM44"/>
</dbReference>
<evidence type="ECO:0000259" key="7">
    <source>
        <dbReference type="PROSITE" id="PS51686"/>
    </source>
</evidence>
<feature type="binding site" evidence="6">
    <location>
        <position position="343"/>
    </location>
    <ligand>
        <name>S-adenosyl-L-methionine</name>
        <dbReference type="ChEBI" id="CHEBI:59789"/>
    </ligand>
</feature>
<evidence type="ECO:0000256" key="1">
    <source>
        <dbReference type="ARBA" id="ARBA00022603"/>
    </source>
</evidence>
<evidence type="ECO:0000256" key="5">
    <source>
        <dbReference type="ARBA" id="ARBA00059465"/>
    </source>
</evidence>
<feature type="binding site" evidence="6">
    <location>
        <position position="327"/>
    </location>
    <ligand>
        <name>S-adenosyl-L-methionine</name>
        <dbReference type="ChEBI" id="CHEBI:59789"/>
    </ligand>
</feature>
<feature type="binding site" evidence="6">
    <location>
        <begin position="278"/>
        <end position="284"/>
    </location>
    <ligand>
        <name>S-adenosyl-L-methionine</name>
        <dbReference type="ChEBI" id="CHEBI:59789"/>
    </ligand>
</feature>
<evidence type="ECO:0000256" key="3">
    <source>
        <dbReference type="ARBA" id="ARBA00022691"/>
    </source>
</evidence>
<dbReference type="GO" id="GO:0001510">
    <property type="term" value="P:RNA methylation"/>
    <property type="evidence" value="ECO:0007669"/>
    <property type="project" value="InterPro"/>
</dbReference>
<dbReference type="GO" id="GO:0003723">
    <property type="term" value="F:RNA binding"/>
    <property type="evidence" value="ECO:0007669"/>
    <property type="project" value="UniProtKB-UniRule"/>
</dbReference>
<evidence type="ECO:0000313" key="8">
    <source>
        <dbReference type="EMBL" id="NMN93560.1"/>
    </source>
</evidence>
<dbReference type="PRINTS" id="PR02008">
    <property type="entry name" value="RCMTFAMILY"/>
</dbReference>
<evidence type="ECO:0000313" key="9">
    <source>
        <dbReference type="Proteomes" id="UP000535543"/>
    </source>
</evidence>
<dbReference type="InterPro" id="IPR029063">
    <property type="entry name" value="SAM-dependent_MTases_sf"/>
</dbReference>
<evidence type="ECO:0000256" key="6">
    <source>
        <dbReference type="PROSITE-ProRule" id="PRU01023"/>
    </source>
</evidence>
<dbReference type="SUPFAM" id="SSF53335">
    <property type="entry name" value="S-adenosyl-L-methionine-dependent methyltransferases"/>
    <property type="match status" value="1"/>
</dbReference>
<feature type="active site" description="Nucleophile" evidence="6">
    <location>
        <position position="396"/>
    </location>
</feature>
<reference evidence="8 9" key="2">
    <citation type="submission" date="2020-06" db="EMBL/GenBank/DDBJ databases">
        <title>Antribacter stalactiti gen. nov., sp. nov., a new member of the family Nacardiaceae isolated from a cave.</title>
        <authorList>
            <person name="Kim I.S."/>
        </authorList>
    </citation>
    <scope>NUCLEOTIDE SEQUENCE [LARGE SCALE GENOMIC DNA]</scope>
    <source>
        <strain evidence="8 9">YC2-7</strain>
    </source>
</reference>
<dbReference type="EMBL" id="VCQU01000001">
    <property type="protein sequence ID" value="NMN93560.1"/>
    <property type="molecule type" value="Genomic_DNA"/>
</dbReference>
<organism evidence="8 9">
    <name type="scientific">Antrihabitans stalactiti</name>
    <dbReference type="NCBI Taxonomy" id="2584121"/>
    <lineage>
        <taxon>Bacteria</taxon>
        <taxon>Bacillati</taxon>
        <taxon>Actinomycetota</taxon>
        <taxon>Actinomycetes</taxon>
        <taxon>Mycobacteriales</taxon>
        <taxon>Nocardiaceae</taxon>
        <taxon>Antrihabitans</taxon>
    </lineage>
</organism>
<name>A0A848KBS6_9NOCA</name>
<comment type="function">
    <text evidence="5">May act as RNA methyltransferase.</text>
</comment>
<dbReference type="FunFam" id="3.40.50.150:FF:000257">
    <property type="entry name" value="16S rRNA methyltransferase"/>
    <property type="match status" value="1"/>
</dbReference>
<dbReference type="Proteomes" id="UP000535543">
    <property type="component" value="Unassembled WGS sequence"/>
</dbReference>
<dbReference type="InterPro" id="IPR023267">
    <property type="entry name" value="RCMT"/>
</dbReference>
<dbReference type="CDD" id="cd02440">
    <property type="entry name" value="AdoMet_MTases"/>
    <property type="match status" value="1"/>
</dbReference>
<protein>
    <submittedName>
        <fullName evidence="8">rRNA small subunit methyltransferase B</fullName>
    </submittedName>
</protein>
<evidence type="ECO:0000256" key="2">
    <source>
        <dbReference type="ARBA" id="ARBA00022679"/>
    </source>
</evidence>
<dbReference type="PANTHER" id="PTHR22807:SF53">
    <property type="entry name" value="RIBOSOMAL RNA SMALL SUBUNIT METHYLTRANSFERASE B-RELATED"/>
    <property type="match status" value="1"/>
</dbReference>
<dbReference type="InterPro" id="IPR049560">
    <property type="entry name" value="MeTrfase_RsmB-F_NOP2_cat"/>
</dbReference>
<reference evidence="8 9" key="1">
    <citation type="submission" date="2019-05" db="EMBL/GenBank/DDBJ databases">
        <authorList>
            <person name="Lee S.D."/>
        </authorList>
    </citation>
    <scope>NUCLEOTIDE SEQUENCE [LARGE SCALE GENOMIC DNA]</scope>
    <source>
        <strain evidence="8 9">YC2-7</strain>
    </source>
</reference>
<feature type="binding site" evidence="6">
    <location>
        <position position="303"/>
    </location>
    <ligand>
        <name>S-adenosyl-L-methionine</name>
        <dbReference type="ChEBI" id="CHEBI:59789"/>
    </ligand>
</feature>
<feature type="domain" description="SAM-dependent MTase RsmB/NOP-type" evidence="7">
    <location>
        <begin position="175"/>
        <end position="457"/>
    </location>
</feature>
<dbReference type="Gene3D" id="1.10.940.10">
    <property type="entry name" value="NusB-like"/>
    <property type="match status" value="1"/>
</dbReference>
<keyword evidence="1 6" id="KW-0489">Methyltransferase</keyword>
<sequence length="457" mass="48730">MVTRGAARCNDGSGVKRDEPRIVARDVLRAVRERDAYANLVLPGLLRDRKLSGRDAAFATELAYGACRAQGLLDAVIERCAKRPIAEIDGPVLDVLRLGVYQLLRTRTGAHAAVSTSVDLVRAESGGGKAGFANAVLRRASEKTPEQWVETLSPTDPVGRLAFEFAHPKWIAQAFSDALGVRASELRDALAADDARPAVHLVARPGEITAEELAVITGGEQGKYSPYAVYLDGGDPGQLEPVRDGLAGVQDEGSQLVARALTLAPLDGPDNGRWLDLCAGPGGKAALLGGLADIDGWRLDAVEPSPHRAELVRKTTRNLPVDVHVVDGRTSGLTPGYDRVLVDAPCTGLGALRRRPEARWRRKPSDVAELVTLQRELLAAAVDLVRPGGVVLYSTCSPHLSETVGVVADAVRRFGLEQLDTRALVPGVPDVGDGPGVQLWPHRHGTDAMFLAALRRP</sequence>
<accession>A0A848KBS6</accession>
<keyword evidence="4 6" id="KW-0694">RNA-binding</keyword>
<proteinExistence type="inferred from homology"/>
<dbReference type="Pfam" id="PF01189">
    <property type="entry name" value="Methyltr_RsmB-F"/>
    <property type="match status" value="1"/>
</dbReference>
<dbReference type="PROSITE" id="PS51686">
    <property type="entry name" value="SAM_MT_RSMB_NOP"/>
    <property type="match status" value="1"/>
</dbReference>
<dbReference type="InterPro" id="IPR001678">
    <property type="entry name" value="MeTrfase_RsmB-F_NOP2_dom"/>
</dbReference>
<gene>
    <name evidence="8" type="ORF">FGL95_00735</name>
</gene>
<dbReference type="PANTHER" id="PTHR22807">
    <property type="entry name" value="NOP2 YEAST -RELATED NOL1/NOP2/FMU SUN DOMAIN-CONTAINING"/>
    <property type="match status" value="1"/>
</dbReference>
<dbReference type="Pfam" id="PF01029">
    <property type="entry name" value="NusB"/>
    <property type="match status" value="1"/>
</dbReference>
<dbReference type="SUPFAM" id="SSF48013">
    <property type="entry name" value="NusB-like"/>
    <property type="match status" value="1"/>
</dbReference>
<keyword evidence="2 6" id="KW-0808">Transferase</keyword>
<dbReference type="RefSeq" id="WP_169585172.1">
    <property type="nucleotide sequence ID" value="NZ_VCQU01000001.1"/>
</dbReference>
<keyword evidence="3 6" id="KW-0949">S-adenosyl-L-methionine</keyword>
<dbReference type="InterPro" id="IPR035926">
    <property type="entry name" value="NusB-like_sf"/>
</dbReference>
<dbReference type="GO" id="GO:0006355">
    <property type="term" value="P:regulation of DNA-templated transcription"/>
    <property type="evidence" value="ECO:0007669"/>
    <property type="project" value="InterPro"/>
</dbReference>
<comment type="caution">
    <text evidence="8">The sequence shown here is derived from an EMBL/GenBank/DDBJ whole genome shotgun (WGS) entry which is preliminary data.</text>
</comment>
<dbReference type="AlphaFoldDB" id="A0A848KBS6"/>
<comment type="similarity">
    <text evidence="6">Belongs to the class I-like SAM-binding methyltransferase superfamily. RsmB/NOP family.</text>
</comment>
<dbReference type="Gene3D" id="3.40.50.150">
    <property type="entry name" value="Vaccinia Virus protein VP39"/>
    <property type="match status" value="1"/>
</dbReference>
<dbReference type="GO" id="GO:0008173">
    <property type="term" value="F:RNA methyltransferase activity"/>
    <property type="evidence" value="ECO:0007669"/>
    <property type="project" value="InterPro"/>
</dbReference>
<keyword evidence="9" id="KW-1185">Reference proteome</keyword>
<evidence type="ECO:0000256" key="4">
    <source>
        <dbReference type="ARBA" id="ARBA00022884"/>
    </source>
</evidence>